<dbReference type="Proteomes" id="UP000032266">
    <property type="component" value="Chromosome"/>
</dbReference>
<name>A0A0C5UZ65_9GAMM</name>
<dbReference type="EMBL" id="CP007142">
    <property type="protein sequence ID" value="AJQ92625.1"/>
    <property type="molecule type" value="Genomic_DNA"/>
</dbReference>
<gene>
    <name evidence="1" type="ORF">YC6258_00575</name>
</gene>
<protein>
    <submittedName>
        <fullName evidence="1">Uncharacterized protein</fullName>
    </submittedName>
</protein>
<evidence type="ECO:0000313" key="2">
    <source>
        <dbReference type="Proteomes" id="UP000032266"/>
    </source>
</evidence>
<organism evidence="1 2">
    <name type="scientific">Gynuella sunshinyii YC6258</name>
    <dbReference type="NCBI Taxonomy" id="1445510"/>
    <lineage>
        <taxon>Bacteria</taxon>
        <taxon>Pseudomonadati</taxon>
        <taxon>Pseudomonadota</taxon>
        <taxon>Gammaproteobacteria</taxon>
        <taxon>Oceanospirillales</taxon>
        <taxon>Saccharospirillaceae</taxon>
        <taxon>Gynuella</taxon>
    </lineage>
</organism>
<reference evidence="1 2" key="1">
    <citation type="submission" date="2014-01" db="EMBL/GenBank/DDBJ databases">
        <title>Full genme sequencing of cellulolytic bacterium Gynuella sunshinyii YC6258T gen. nov., sp. nov.</title>
        <authorList>
            <person name="Khan H."/>
            <person name="Chung E.J."/>
            <person name="Chung Y.R."/>
        </authorList>
    </citation>
    <scope>NUCLEOTIDE SEQUENCE [LARGE SCALE GENOMIC DNA]</scope>
    <source>
        <strain evidence="1 2">YC6258</strain>
    </source>
</reference>
<dbReference type="HOGENOM" id="CLU_3290371_0_0_6"/>
<sequence>MSLKATIERYGYQCRELHDLKQLSGNCDLLRYQPDSLVFP</sequence>
<evidence type="ECO:0000313" key="1">
    <source>
        <dbReference type="EMBL" id="AJQ92625.1"/>
    </source>
</evidence>
<keyword evidence="2" id="KW-1185">Reference proteome</keyword>
<dbReference type="STRING" id="1445510.YC6258_00575"/>
<dbReference type="KEGG" id="gsn:YC6258_00575"/>
<proteinExistence type="predicted"/>
<accession>A0A0C5UZ65</accession>
<dbReference type="AlphaFoldDB" id="A0A0C5UZ65"/>